<reference evidence="3" key="1">
    <citation type="submission" date="2023-07" db="EMBL/GenBank/DDBJ databases">
        <title>30 novel species of actinomycetes from the DSMZ collection.</title>
        <authorList>
            <person name="Nouioui I."/>
        </authorList>
    </citation>
    <scope>NUCLEOTIDE SEQUENCE [LARGE SCALE GENOMIC DNA]</scope>
    <source>
        <strain evidence="3">DSM 44917</strain>
    </source>
</reference>
<gene>
    <name evidence="2" type="ORF">RM780_09965</name>
</gene>
<keyword evidence="3" id="KW-1185">Reference proteome</keyword>
<accession>A0ABU2L7L7</accession>
<dbReference type="EMBL" id="JAVREN010000010">
    <property type="protein sequence ID" value="MDT0307288.1"/>
    <property type="molecule type" value="Genomic_DNA"/>
</dbReference>
<dbReference type="RefSeq" id="WP_311630231.1">
    <property type="nucleotide sequence ID" value="NZ_JAVREN010000010.1"/>
</dbReference>
<organism evidence="2 3">
    <name type="scientific">Streptomyces boetiae</name>
    <dbReference type="NCBI Taxonomy" id="3075541"/>
    <lineage>
        <taxon>Bacteria</taxon>
        <taxon>Bacillati</taxon>
        <taxon>Actinomycetota</taxon>
        <taxon>Actinomycetes</taxon>
        <taxon>Kitasatosporales</taxon>
        <taxon>Streptomycetaceae</taxon>
        <taxon>Streptomyces</taxon>
    </lineage>
</organism>
<comment type="similarity">
    <text evidence="1">Belongs to the cytochrome P450 family.</text>
</comment>
<dbReference type="PANTHER" id="PTHR46696:SF4">
    <property type="entry name" value="BIOTIN BIOSYNTHESIS CYTOCHROME P450"/>
    <property type="match status" value="1"/>
</dbReference>
<comment type="caution">
    <text evidence="2">The sequence shown here is derived from an EMBL/GenBank/DDBJ whole genome shotgun (WGS) entry which is preliminary data.</text>
</comment>
<evidence type="ECO:0000256" key="1">
    <source>
        <dbReference type="ARBA" id="ARBA00010617"/>
    </source>
</evidence>
<name>A0ABU2L7L7_9ACTN</name>
<dbReference type="PANTHER" id="PTHR46696">
    <property type="entry name" value="P450, PUTATIVE (EUROFUNG)-RELATED"/>
    <property type="match status" value="1"/>
</dbReference>
<dbReference type="InterPro" id="IPR001128">
    <property type="entry name" value="Cyt_P450"/>
</dbReference>
<sequence length="421" mass="43956">MTSFRTADRTPRSSTAFALGDLFAEDALADPYPLYARLREAGPALPLAGSATWLLLGQDAVRAALGRPRAFVPGEGAALNPAGDALLAPALAAGGPQRETVQAVLAHAQPARETRVLREAVAAYADAVVGQVLAGGGEREVDGVELARRFVSAVTVHVLGLPAGEGVRLADLAVRCLDLLGPLGTARTRAAGAAAGELTECLTRVPGRGAVRAGSWLAAVHAAAGRGEVRFEAAVELTVVWALTGMAVAFSLLSSALHLLSLRPRLWAELHRAAGTPRGRLLVTQVVAETARLEPPVQWTARRLAAALTVKGVSVPGDAQVVLLHGAAGRDPKHVSEPGRFRPARHTPPAPLASLLPLAHLPSFALHPCPPVDDLATTQVTVLLRALARRCGALRPGAEPPLRRVHQVLRGWQHLPLRATG</sequence>
<dbReference type="Pfam" id="PF00067">
    <property type="entry name" value="p450"/>
    <property type="match status" value="1"/>
</dbReference>
<evidence type="ECO:0000313" key="2">
    <source>
        <dbReference type="EMBL" id="MDT0307288.1"/>
    </source>
</evidence>
<protein>
    <submittedName>
        <fullName evidence="2">Cytochrome P450</fullName>
    </submittedName>
</protein>
<evidence type="ECO:0000313" key="3">
    <source>
        <dbReference type="Proteomes" id="UP001183388"/>
    </source>
</evidence>
<proteinExistence type="inferred from homology"/>
<dbReference type="SUPFAM" id="SSF48264">
    <property type="entry name" value="Cytochrome P450"/>
    <property type="match status" value="1"/>
</dbReference>
<dbReference type="InterPro" id="IPR036396">
    <property type="entry name" value="Cyt_P450_sf"/>
</dbReference>
<dbReference type="Gene3D" id="1.10.630.10">
    <property type="entry name" value="Cytochrome P450"/>
    <property type="match status" value="1"/>
</dbReference>
<dbReference type="Proteomes" id="UP001183388">
    <property type="component" value="Unassembled WGS sequence"/>
</dbReference>